<gene>
    <name evidence="1" type="ORF">FPZ49_11120</name>
</gene>
<dbReference type="EMBL" id="VNJI01000011">
    <property type="protein sequence ID" value="TVY09914.1"/>
    <property type="molecule type" value="Genomic_DNA"/>
</dbReference>
<dbReference type="AlphaFoldDB" id="A0A559KCR7"/>
<reference evidence="1 2" key="1">
    <citation type="submission" date="2019-07" db="EMBL/GenBank/DDBJ databases">
        <authorList>
            <person name="Kim J."/>
        </authorList>
    </citation>
    <scope>NUCLEOTIDE SEQUENCE [LARGE SCALE GENOMIC DNA]</scope>
    <source>
        <strain evidence="1 2">JC52</strain>
    </source>
</reference>
<dbReference type="RefSeq" id="WP_144846494.1">
    <property type="nucleotide sequence ID" value="NZ_VNJI01000011.1"/>
</dbReference>
<dbReference type="Proteomes" id="UP000317036">
    <property type="component" value="Unassembled WGS sequence"/>
</dbReference>
<evidence type="ECO:0000313" key="2">
    <source>
        <dbReference type="Proteomes" id="UP000317036"/>
    </source>
</evidence>
<sequence length="69" mass="8010">MISQKVIDVLNNDAKARALLGEFRQVANRKGLTGEEYRKVYETFMMMLISNNTEAMSLMANEMYMDLNR</sequence>
<proteinExistence type="predicted"/>
<organism evidence="1 2">
    <name type="scientific">Paenibacillus cremeus</name>
    <dbReference type="NCBI Taxonomy" id="2163881"/>
    <lineage>
        <taxon>Bacteria</taxon>
        <taxon>Bacillati</taxon>
        <taxon>Bacillota</taxon>
        <taxon>Bacilli</taxon>
        <taxon>Bacillales</taxon>
        <taxon>Paenibacillaceae</taxon>
        <taxon>Paenibacillus</taxon>
    </lineage>
</organism>
<keyword evidence="2" id="KW-1185">Reference proteome</keyword>
<comment type="caution">
    <text evidence="1">The sequence shown here is derived from an EMBL/GenBank/DDBJ whole genome shotgun (WGS) entry which is preliminary data.</text>
</comment>
<evidence type="ECO:0000313" key="1">
    <source>
        <dbReference type="EMBL" id="TVY09914.1"/>
    </source>
</evidence>
<accession>A0A559KCR7</accession>
<name>A0A559KCR7_9BACL</name>
<protein>
    <submittedName>
        <fullName evidence="1">Uncharacterized protein</fullName>
    </submittedName>
</protein>